<gene>
    <name evidence="11" type="ORF">POVCU1_016670</name>
    <name evidence="10" type="ORF">POVCU2_0018510</name>
</gene>
<evidence type="ECO:0000313" key="10">
    <source>
        <dbReference type="EMBL" id="SBS83030.1"/>
    </source>
</evidence>
<accession>A0A1A8WBY9</accession>
<evidence type="ECO:0000313" key="13">
    <source>
        <dbReference type="Proteomes" id="UP000078560"/>
    </source>
</evidence>
<dbReference type="Gene3D" id="3.60.21.10">
    <property type="match status" value="1"/>
</dbReference>
<dbReference type="PRINTS" id="PR00114">
    <property type="entry name" value="STPHPHTASE"/>
</dbReference>
<dbReference type="InterPro" id="IPR047129">
    <property type="entry name" value="PPA2-like"/>
</dbReference>
<evidence type="ECO:0000313" key="11">
    <source>
        <dbReference type="EMBL" id="SBS89528.1"/>
    </source>
</evidence>
<dbReference type="InterPro" id="IPR004843">
    <property type="entry name" value="Calcineurin-like_PHP"/>
</dbReference>
<comment type="similarity">
    <text evidence="8">Belongs to the PPP phosphatase family.</text>
</comment>
<comment type="cofactor">
    <cofactor evidence="1">
        <name>Mn(2+)</name>
        <dbReference type="ChEBI" id="CHEBI:29035"/>
    </cofactor>
</comment>
<dbReference type="Pfam" id="PF00149">
    <property type="entry name" value="Metallophos"/>
    <property type="match status" value="1"/>
</dbReference>
<evidence type="ECO:0000256" key="2">
    <source>
        <dbReference type="ARBA" id="ARBA00022723"/>
    </source>
</evidence>
<dbReference type="InterPro" id="IPR006186">
    <property type="entry name" value="Ser/Thr-sp_prot-phosphatase"/>
</dbReference>
<comment type="catalytic activity">
    <reaction evidence="7 8">
        <text>O-phospho-L-threonyl-[protein] + H2O = L-threonyl-[protein] + phosphate</text>
        <dbReference type="Rhea" id="RHEA:47004"/>
        <dbReference type="Rhea" id="RHEA-COMP:11060"/>
        <dbReference type="Rhea" id="RHEA-COMP:11605"/>
        <dbReference type="ChEBI" id="CHEBI:15377"/>
        <dbReference type="ChEBI" id="CHEBI:30013"/>
        <dbReference type="ChEBI" id="CHEBI:43474"/>
        <dbReference type="ChEBI" id="CHEBI:61977"/>
        <dbReference type="EC" id="3.1.3.16"/>
    </reaction>
</comment>
<sequence length="336" mass="39087">MWRYPPIDAPLCIYVDTHEHCYKTGEKIMTKSDEKKWIEQLRMNPPKLLDENDLRVVCQRVKEILVEENNVQAINPPVIICGDIHGQFFDLLELFDVGGDIMNNDYIFLGDYVDRGYNSVETFEYLLLLKLLFPKNITLLRGNHESRQITTVYGFYDECFKKYGNANAWKYCTDIFDYLTLAALVDNQIFCVHGGLSPEIKLIDQLRLINRVQEIPHEGAFGDIMWSDPDEVEDWVANPRGAGWLFGPKVTKKFNYINNLELIARAHQLAMEGYRYMFDDSTIITVWSAPNYCYRCGNVAAIMRIDENLNRQMLIFKDTPDSRNSVKNKATIPYFL</sequence>
<feature type="domain" description="Serine/threonine specific protein phosphatases" evidence="9">
    <location>
        <begin position="140"/>
        <end position="145"/>
    </location>
</feature>
<dbReference type="Proteomes" id="UP000078560">
    <property type="component" value="Unassembled WGS sequence"/>
</dbReference>
<dbReference type="GO" id="GO:0046872">
    <property type="term" value="F:metal ion binding"/>
    <property type="evidence" value="ECO:0007669"/>
    <property type="project" value="UniProtKB-KW"/>
</dbReference>
<evidence type="ECO:0000256" key="6">
    <source>
        <dbReference type="ARBA" id="ARBA00047761"/>
    </source>
</evidence>
<dbReference type="EMBL" id="FLQU01000241">
    <property type="protein sequence ID" value="SBS83030.1"/>
    <property type="molecule type" value="Genomic_DNA"/>
</dbReference>
<evidence type="ECO:0000256" key="5">
    <source>
        <dbReference type="ARBA" id="ARBA00023211"/>
    </source>
</evidence>
<dbReference type="EC" id="3.1.3.16" evidence="8"/>
<proteinExistence type="inferred from homology"/>
<dbReference type="SUPFAM" id="SSF56300">
    <property type="entry name" value="Metallo-dependent phosphatases"/>
    <property type="match status" value="1"/>
</dbReference>
<dbReference type="AlphaFoldDB" id="A0A1A8WBY9"/>
<dbReference type="SMART" id="SM00156">
    <property type="entry name" value="PP2Ac"/>
    <property type="match status" value="1"/>
</dbReference>
<evidence type="ECO:0000256" key="4">
    <source>
        <dbReference type="ARBA" id="ARBA00022912"/>
    </source>
</evidence>
<dbReference type="CDD" id="cd07415">
    <property type="entry name" value="MPP_PP2A_PP4_PP6"/>
    <property type="match status" value="1"/>
</dbReference>
<dbReference type="PROSITE" id="PS00125">
    <property type="entry name" value="SER_THR_PHOSPHATASE"/>
    <property type="match status" value="1"/>
</dbReference>
<dbReference type="GO" id="GO:0004722">
    <property type="term" value="F:protein serine/threonine phosphatase activity"/>
    <property type="evidence" value="ECO:0007669"/>
    <property type="project" value="UniProtKB-EC"/>
</dbReference>
<evidence type="ECO:0000259" key="9">
    <source>
        <dbReference type="PROSITE" id="PS00125"/>
    </source>
</evidence>
<comment type="catalytic activity">
    <reaction evidence="6">
        <text>O-phospho-L-seryl-[protein] + H2O = L-seryl-[protein] + phosphate</text>
        <dbReference type="Rhea" id="RHEA:20629"/>
        <dbReference type="Rhea" id="RHEA-COMP:9863"/>
        <dbReference type="Rhea" id="RHEA-COMP:11604"/>
        <dbReference type="ChEBI" id="CHEBI:15377"/>
        <dbReference type="ChEBI" id="CHEBI:29999"/>
        <dbReference type="ChEBI" id="CHEBI:43474"/>
        <dbReference type="ChEBI" id="CHEBI:83421"/>
        <dbReference type="EC" id="3.1.3.16"/>
    </reaction>
</comment>
<evidence type="ECO:0000256" key="7">
    <source>
        <dbReference type="ARBA" id="ARBA00048336"/>
    </source>
</evidence>
<keyword evidence="2" id="KW-0479">Metal-binding</keyword>
<dbReference type="Proteomes" id="UP000078546">
    <property type="component" value="Unassembled WGS sequence"/>
</dbReference>
<protein>
    <recommendedName>
        <fullName evidence="8">Serine/threonine-protein phosphatase</fullName>
        <ecNumber evidence="8">3.1.3.16</ecNumber>
    </recommendedName>
</protein>
<organism evidence="11 12">
    <name type="scientific">Plasmodium ovale curtisi</name>
    <dbReference type="NCBI Taxonomy" id="864141"/>
    <lineage>
        <taxon>Eukaryota</taxon>
        <taxon>Sar</taxon>
        <taxon>Alveolata</taxon>
        <taxon>Apicomplexa</taxon>
        <taxon>Aconoidasida</taxon>
        <taxon>Haemosporida</taxon>
        <taxon>Plasmodiidae</taxon>
        <taxon>Plasmodium</taxon>
        <taxon>Plasmodium (Plasmodium)</taxon>
    </lineage>
</organism>
<dbReference type="FunFam" id="3.60.21.10:FF:000040">
    <property type="entry name" value="Serine/threonine-protein phosphatase"/>
    <property type="match status" value="1"/>
</dbReference>
<dbReference type="EMBL" id="FLQV01000307">
    <property type="protein sequence ID" value="SBS89528.1"/>
    <property type="molecule type" value="Genomic_DNA"/>
</dbReference>
<evidence type="ECO:0000256" key="1">
    <source>
        <dbReference type="ARBA" id="ARBA00001936"/>
    </source>
</evidence>
<keyword evidence="3 8" id="KW-0378">Hydrolase</keyword>
<evidence type="ECO:0000313" key="12">
    <source>
        <dbReference type="Proteomes" id="UP000078546"/>
    </source>
</evidence>
<evidence type="ECO:0000256" key="8">
    <source>
        <dbReference type="RuleBase" id="RU004273"/>
    </source>
</evidence>
<name>A0A1A8WBY9_PLAOA</name>
<keyword evidence="5" id="KW-0464">Manganese</keyword>
<reference evidence="12 13" key="1">
    <citation type="submission" date="2016-05" db="EMBL/GenBank/DDBJ databases">
        <authorList>
            <person name="Naeem Raeece"/>
        </authorList>
    </citation>
    <scope>NUCLEOTIDE SEQUENCE [LARGE SCALE GENOMIC DNA]</scope>
</reference>
<evidence type="ECO:0000256" key="3">
    <source>
        <dbReference type="ARBA" id="ARBA00022801"/>
    </source>
</evidence>
<dbReference type="PANTHER" id="PTHR45619">
    <property type="entry name" value="SERINE/THREONINE-PROTEIN PHOSPHATASE PP2A-RELATED"/>
    <property type="match status" value="1"/>
</dbReference>
<dbReference type="InterPro" id="IPR029052">
    <property type="entry name" value="Metallo-depent_PP-like"/>
</dbReference>
<reference evidence="11" key="2">
    <citation type="submission" date="2016-05" db="EMBL/GenBank/DDBJ databases">
        <authorList>
            <person name="Lavstsen T."/>
            <person name="Jespersen J.S."/>
        </authorList>
    </citation>
    <scope>NUCLEOTIDE SEQUENCE [LARGE SCALE GENOMIC DNA]</scope>
</reference>
<keyword evidence="4" id="KW-0904">Protein phosphatase</keyword>